<feature type="compositionally biased region" description="Polar residues" evidence="1">
    <location>
        <begin position="394"/>
        <end position="412"/>
    </location>
</feature>
<feature type="compositionally biased region" description="Polar residues" evidence="1">
    <location>
        <begin position="248"/>
        <end position="258"/>
    </location>
</feature>
<feature type="compositionally biased region" description="Basic and acidic residues" evidence="1">
    <location>
        <begin position="24"/>
        <end position="46"/>
    </location>
</feature>
<dbReference type="HOGENOM" id="CLU_484889_0_0_1"/>
<feature type="compositionally biased region" description="Basic and acidic residues" evidence="1">
    <location>
        <begin position="376"/>
        <end position="391"/>
    </location>
</feature>
<protein>
    <submittedName>
        <fullName evidence="2">Uncharacterized protein</fullName>
    </submittedName>
</protein>
<dbReference type="Proteomes" id="UP000016922">
    <property type="component" value="Unassembled WGS sequence"/>
</dbReference>
<proteinExistence type="predicted"/>
<feature type="compositionally biased region" description="Polar residues" evidence="1">
    <location>
        <begin position="1"/>
        <end position="23"/>
    </location>
</feature>
<dbReference type="KEGG" id="glz:GLAREA_03275"/>
<evidence type="ECO:0000256" key="1">
    <source>
        <dbReference type="SAM" id="MobiDB-lite"/>
    </source>
</evidence>
<dbReference type="AlphaFoldDB" id="S3CNR3"/>
<reference evidence="2 3" key="1">
    <citation type="journal article" date="2013" name="BMC Genomics">
        <title>Genomics-driven discovery of the pneumocandin biosynthetic gene cluster in the fungus Glarea lozoyensis.</title>
        <authorList>
            <person name="Chen L."/>
            <person name="Yue Q."/>
            <person name="Zhang X."/>
            <person name="Xiang M."/>
            <person name="Wang C."/>
            <person name="Li S."/>
            <person name="Che Y."/>
            <person name="Ortiz-Lopez F.J."/>
            <person name="Bills G.F."/>
            <person name="Liu X."/>
            <person name="An Z."/>
        </authorList>
    </citation>
    <scope>NUCLEOTIDE SEQUENCE [LARGE SCALE GENOMIC DNA]</scope>
    <source>
        <strain evidence="3">ATCC 20868 / MF5171</strain>
    </source>
</reference>
<keyword evidence="3" id="KW-1185">Reference proteome</keyword>
<sequence length="562" mass="63611">MTMDSSVSEFASASTCPGLNGQHTRLEKNQQPKLTGEEQNQREEQNNVHATTQDLFAQILDTVRCEAARSAKLQVEIRDEITGIQEETAGNSAELLVVKQVLNEIRQSLSAHVRASDNDYSSLAGQAKAVESRILSLQSSVESQRTLIESYHSKLTLSPENNDTLPSKICDLLGVEDLGKQTNTKDSSGSTRNLHEIDNFVDQQEGTANHSVTSSRFAISQPEFASCHAVSMLPDPPSTPDTAVPSLSKEQTSASNRRNGVGRDPSPILGDVEHCDKRTINYNKRFRSSHIITPPSRRLRSHRDAFPKRRFAKIMDNSNVSGMESIAPTLPSSHTIFDTPGYNVHNEFEEDFQEMEKDKQEEKENLRVHHTTIPRDLSRRPNSDRHEDIPRVHQMSSIQGTNRSEQNSDSTHTFGKDFTLPKYPIIETKAATPKQHPLGWSYYSIGFRPVIPAYNAGQQTSDYEKLCRPELRESPIPPSVQRKIHELDMKKHSDHRFVSRAMKTCWMSHNFPVAGFEGENEYIGEDECRMCEFRRQELGEETFCFRFTGTKMIWGFNRGDMK</sequence>
<feature type="region of interest" description="Disordered" evidence="1">
    <location>
        <begin position="229"/>
        <end position="270"/>
    </location>
</feature>
<gene>
    <name evidence="2" type="ORF">GLAREA_03275</name>
</gene>
<feature type="region of interest" description="Disordered" evidence="1">
    <location>
        <begin position="1"/>
        <end position="47"/>
    </location>
</feature>
<evidence type="ECO:0000313" key="3">
    <source>
        <dbReference type="Proteomes" id="UP000016922"/>
    </source>
</evidence>
<accession>S3CNR3</accession>
<dbReference type="EMBL" id="KE145370">
    <property type="protein sequence ID" value="EPE27360.1"/>
    <property type="molecule type" value="Genomic_DNA"/>
</dbReference>
<organism evidence="2 3">
    <name type="scientific">Glarea lozoyensis (strain ATCC 20868 / MF5171)</name>
    <dbReference type="NCBI Taxonomy" id="1116229"/>
    <lineage>
        <taxon>Eukaryota</taxon>
        <taxon>Fungi</taxon>
        <taxon>Dikarya</taxon>
        <taxon>Ascomycota</taxon>
        <taxon>Pezizomycotina</taxon>
        <taxon>Leotiomycetes</taxon>
        <taxon>Helotiales</taxon>
        <taxon>Helotiaceae</taxon>
        <taxon>Glarea</taxon>
    </lineage>
</organism>
<name>S3CNR3_GLAL2</name>
<dbReference type="GeneID" id="19462330"/>
<feature type="region of interest" description="Disordered" evidence="1">
    <location>
        <begin position="359"/>
        <end position="412"/>
    </location>
</feature>
<dbReference type="RefSeq" id="XP_008086550.1">
    <property type="nucleotide sequence ID" value="XM_008088359.1"/>
</dbReference>
<evidence type="ECO:0000313" key="2">
    <source>
        <dbReference type="EMBL" id="EPE27360.1"/>
    </source>
</evidence>